<dbReference type="Proteomes" id="UP000294881">
    <property type="component" value="Unassembled WGS sequence"/>
</dbReference>
<name>A0A4R2GYG9_9HYPH</name>
<dbReference type="EMBL" id="SLWL01000001">
    <property type="protein sequence ID" value="TCO16114.1"/>
    <property type="molecule type" value="Genomic_DNA"/>
</dbReference>
<reference evidence="1 2" key="1">
    <citation type="submission" date="2019-03" db="EMBL/GenBank/DDBJ databases">
        <title>Genomic Encyclopedia of Type Strains, Phase IV (KMG-IV): sequencing the most valuable type-strain genomes for metagenomic binning, comparative biology and taxonomic classification.</title>
        <authorList>
            <person name="Goeker M."/>
        </authorList>
    </citation>
    <scope>NUCLEOTIDE SEQUENCE [LARGE SCALE GENOMIC DNA]</scope>
    <source>
        <strain evidence="1 2">DSM 22958</strain>
    </source>
</reference>
<evidence type="ECO:0000313" key="2">
    <source>
        <dbReference type="Proteomes" id="UP000294881"/>
    </source>
</evidence>
<dbReference type="AlphaFoldDB" id="A0A4R2GYG9"/>
<organism evidence="1 2">
    <name type="scientific">Camelimonas lactis</name>
    <dbReference type="NCBI Taxonomy" id="659006"/>
    <lineage>
        <taxon>Bacteria</taxon>
        <taxon>Pseudomonadati</taxon>
        <taxon>Pseudomonadota</taxon>
        <taxon>Alphaproteobacteria</taxon>
        <taxon>Hyphomicrobiales</taxon>
        <taxon>Chelatococcaceae</taxon>
        <taxon>Camelimonas</taxon>
    </lineage>
</organism>
<gene>
    <name evidence="1" type="ORF">EV666_101365</name>
</gene>
<evidence type="ECO:0000313" key="1">
    <source>
        <dbReference type="EMBL" id="TCO16114.1"/>
    </source>
</evidence>
<sequence>MHDKPQEGRFLESLGVMETIESDNIVRWDGVRLYMECDVYHNGQLVHSKYRRNISKPVAQHLLSLLQDVIRTN</sequence>
<dbReference type="RefSeq" id="WP_132002080.1">
    <property type="nucleotide sequence ID" value="NZ_JBHUNN010000002.1"/>
</dbReference>
<accession>A0A4R2GYG9</accession>
<dbReference type="OrthoDB" id="7998144at2"/>
<protein>
    <submittedName>
        <fullName evidence="1">Uncharacterized protein</fullName>
    </submittedName>
</protein>
<keyword evidence="2" id="KW-1185">Reference proteome</keyword>
<proteinExistence type="predicted"/>
<comment type="caution">
    <text evidence="1">The sequence shown here is derived from an EMBL/GenBank/DDBJ whole genome shotgun (WGS) entry which is preliminary data.</text>
</comment>